<dbReference type="NCBIfam" id="TIGR03168">
    <property type="entry name" value="1-PFK"/>
    <property type="match status" value="1"/>
</dbReference>
<dbReference type="InterPro" id="IPR011611">
    <property type="entry name" value="PfkB_dom"/>
</dbReference>
<dbReference type="GO" id="GO:0008662">
    <property type="term" value="F:1-phosphofructokinase activity"/>
    <property type="evidence" value="ECO:0007669"/>
    <property type="project" value="UniProtKB-UniRule"/>
</dbReference>
<dbReference type="PANTHER" id="PTHR46566:SF1">
    <property type="entry name" value="1-PHOSPHOFRUCTOKINASE"/>
    <property type="match status" value="1"/>
</dbReference>
<comment type="similarity">
    <text evidence="1">Belongs to the carbohydrate kinase pfkB family.</text>
</comment>
<dbReference type="EC" id="2.7.1.144" evidence="7"/>
<comment type="caution">
    <text evidence="10">The sequence shown here is derived from an EMBL/GenBank/DDBJ whole genome shotgun (WGS) entry which is preliminary data.</text>
</comment>
<sequence length="307" mass="33199">MIYTVTLNPSIDYIVEVDNFSIGALNRMKEDHKLPGGKGINVSRVLGQLRIDSKASGFLGGFTGGFIADWLKKEGVKTNFAPVADDTRINIKLKSGEETEINGLGPIVTESEQKHFFETLAEIGAGDIVILSGSVPPSLGKNFYDKIIEFCQAKKADFMIDTTGEELLAALPKKPILIKPNHHELADLFHVKFETKEDLIPYGKKCLELGAKHVIVSMAGDGALLFSDDAVYFAKPIKGKVKNSVGAGDSMIAGFVGKFHQTGDAVEAFRLGVATGTATAFSTDLAEAKRIEEILPQVEIVKLEDSK</sequence>
<gene>
    <name evidence="10" type="ORF">UR08_06490</name>
</gene>
<dbReference type="Gene3D" id="3.40.1190.20">
    <property type="match status" value="1"/>
</dbReference>
<comment type="catalytic activity">
    <reaction evidence="6 8">
        <text>beta-D-fructose 1-phosphate + ATP = beta-D-fructose 1,6-bisphosphate + ADP + H(+)</text>
        <dbReference type="Rhea" id="RHEA:14213"/>
        <dbReference type="ChEBI" id="CHEBI:15378"/>
        <dbReference type="ChEBI" id="CHEBI:30616"/>
        <dbReference type="ChEBI" id="CHEBI:32966"/>
        <dbReference type="ChEBI" id="CHEBI:138881"/>
        <dbReference type="ChEBI" id="CHEBI:456216"/>
        <dbReference type="EC" id="2.7.1.56"/>
    </reaction>
</comment>
<dbReference type="InterPro" id="IPR029056">
    <property type="entry name" value="Ribokinase-like"/>
</dbReference>
<dbReference type="GO" id="GO:0005524">
    <property type="term" value="F:ATP binding"/>
    <property type="evidence" value="ECO:0007669"/>
    <property type="project" value="UniProtKB-UniRule"/>
</dbReference>
<dbReference type="Proteomes" id="UP000257055">
    <property type="component" value="Unassembled WGS sequence"/>
</dbReference>
<dbReference type="GO" id="GO:2001059">
    <property type="term" value="P:D-tagatose 6-phosphate catabolic process"/>
    <property type="evidence" value="ECO:0007669"/>
    <property type="project" value="UniProtKB-UniPathway"/>
</dbReference>
<feature type="domain" description="Carbohydrate kinase PfkB" evidence="9">
    <location>
        <begin position="11"/>
        <end position="284"/>
    </location>
</feature>
<keyword evidence="3 7" id="KW-0547">Nucleotide-binding</keyword>
<dbReference type="CDD" id="cd01164">
    <property type="entry name" value="FruK_PfkB_like"/>
    <property type="match status" value="1"/>
</dbReference>
<comment type="pathway">
    <text evidence="7">Carbohydrate metabolism; D-tagatose 6-phosphate degradation; D-glyceraldehyde 3-phosphate and glycerone phosphate from D-tagatose 6-phosphate: step 1/2.</text>
</comment>
<proteinExistence type="inferred from homology"/>
<evidence type="ECO:0000256" key="8">
    <source>
        <dbReference type="RuleBase" id="RU369061"/>
    </source>
</evidence>
<evidence type="ECO:0000256" key="7">
    <source>
        <dbReference type="PIRNR" id="PIRNR000535"/>
    </source>
</evidence>
<dbReference type="FunFam" id="3.40.1190.20:FF:000001">
    <property type="entry name" value="Phosphofructokinase"/>
    <property type="match status" value="1"/>
</dbReference>
<protein>
    <recommendedName>
        <fullName evidence="7">Tagatose-6-phosphate kinase</fullName>
        <ecNumber evidence="7">2.7.1.144</ecNumber>
    </recommendedName>
</protein>
<dbReference type="InterPro" id="IPR022463">
    <property type="entry name" value="1-PFruKinase"/>
</dbReference>
<dbReference type="GO" id="GO:0016052">
    <property type="term" value="P:carbohydrate catabolic process"/>
    <property type="evidence" value="ECO:0007669"/>
    <property type="project" value="UniProtKB-ARBA"/>
</dbReference>
<dbReference type="RefSeq" id="WP_115752871.1">
    <property type="nucleotide sequence ID" value="NZ_LARY01000002.1"/>
</dbReference>
<evidence type="ECO:0000256" key="3">
    <source>
        <dbReference type="ARBA" id="ARBA00022741"/>
    </source>
</evidence>
<evidence type="ECO:0000259" key="9">
    <source>
        <dbReference type="Pfam" id="PF00294"/>
    </source>
</evidence>
<dbReference type="GO" id="GO:0009024">
    <property type="term" value="F:tagatose-6-phosphate kinase activity"/>
    <property type="evidence" value="ECO:0007669"/>
    <property type="project" value="UniProtKB-EC"/>
</dbReference>
<evidence type="ECO:0000256" key="6">
    <source>
        <dbReference type="ARBA" id="ARBA00047745"/>
    </source>
</evidence>
<dbReference type="PROSITE" id="PS00584">
    <property type="entry name" value="PFKB_KINASES_2"/>
    <property type="match status" value="1"/>
</dbReference>
<evidence type="ECO:0000256" key="2">
    <source>
        <dbReference type="ARBA" id="ARBA00022679"/>
    </source>
</evidence>
<keyword evidence="2 7" id="KW-0808">Transferase</keyword>
<dbReference type="SUPFAM" id="SSF53613">
    <property type="entry name" value="Ribokinase-like"/>
    <property type="match status" value="1"/>
</dbReference>
<dbReference type="AlphaFoldDB" id="A0A3D8TP99"/>
<keyword evidence="11" id="KW-1185">Reference proteome</keyword>
<evidence type="ECO:0000313" key="10">
    <source>
        <dbReference type="EMBL" id="RDX00635.1"/>
    </source>
</evidence>
<dbReference type="UniPathway" id="UPA00704">
    <property type="reaction ID" value="UER00715"/>
</dbReference>
<dbReference type="GO" id="GO:0005829">
    <property type="term" value="C:cytosol"/>
    <property type="evidence" value="ECO:0007669"/>
    <property type="project" value="TreeGrafter"/>
</dbReference>
<organism evidence="10 11">
    <name type="scientific">Listeria kieliensis</name>
    <dbReference type="NCBI Taxonomy" id="1621700"/>
    <lineage>
        <taxon>Bacteria</taxon>
        <taxon>Bacillati</taxon>
        <taxon>Bacillota</taxon>
        <taxon>Bacilli</taxon>
        <taxon>Bacillales</taxon>
        <taxon>Listeriaceae</taxon>
        <taxon>Listeria</taxon>
    </lineage>
</organism>
<dbReference type="NCBIfam" id="TIGR03828">
    <property type="entry name" value="pfkB"/>
    <property type="match status" value="1"/>
</dbReference>
<dbReference type="Pfam" id="PF00294">
    <property type="entry name" value="PfkB"/>
    <property type="match status" value="1"/>
</dbReference>
<reference evidence="11" key="1">
    <citation type="submission" date="2015-04" db="EMBL/GenBank/DDBJ databases">
        <authorList>
            <person name="Schardt J."/>
            <person name="Mueller-Herbst S."/>
            <person name="Scherer S."/>
            <person name="Huptas C."/>
        </authorList>
    </citation>
    <scope>NUCLEOTIDE SEQUENCE [LARGE SCALE GENOMIC DNA]</scope>
    <source>
        <strain evidence="11">Kiel-L1</strain>
    </source>
</reference>
<dbReference type="EMBL" id="LARY01000002">
    <property type="protein sequence ID" value="RDX00635.1"/>
    <property type="molecule type" value="Genomic_DNA"/>
</dbReference>
<dbReference type="PIRSF" id="PIRSF000535">
    <property type="entry name" value="1PFK/6PFK/LacC"/>
    <property type="match status" value="1"/>
</dbReference>
<name>A0A3D8TP99_9LIST</name>
<comment type="function">
    <text evidence="8">Catalyzes the ATP-dependent phosphorylation of fructose-l-phosphate to fructose-l,6-bisphosphate.</text>
</comment>
<dbReference type="PANTHER" id="PTHR46566">
    <property type="entry name" value="1-PHOSPHOFRUCTOKINASE-RELATED"/>
    <property type="match status" value="1"/>
</dbReference>
<dbReference type="GO" id="GO:0044281">
    <property type="term" value="P:small molecule metabolic process"/>
    <property type="evidence" value="ECO:0007669"/>
    <property type="project" value="UniProtKB-ARBA"/>
</dbReference>
<evidence type="ECO:0000256" key="4">
    <source>
        <dbReference type="ARBA" id="ARBA00022777"/>
    </source>
</evidence>
<keyword evidence="4 8" id="KW-0418">Kinase</keyword>
<comment type="catalytic activity">
    <reaction evidence="7">
        <text>D-tagatofuranose 6-phosphate + ATP = D-tagatofuranose 1,6-bisphosphate + ADP + H(+)</text>
        <dbReference type="Rhea" id="RHEA:12420"/>
        <dbReference type="ChEBI" id="CHEBI:15378"/>
        <dbReference type="ChEBI" id="CHEBI:30616"/>
        <dbReference type="ChEBI" id="CHEBI:58694"/>
        <dbReference type="ChEBI" id="CHEBI:58695"/>
        <dbReference type="ChEBI" id="CHEBI:456216"/>
        <dbReference type="EC" id="2.7.1.144"/>
    </reaction>
</comment>
<keyword evidence="7" id="KW-0423">Lactose metabolism</keyword>
<evidence type="ECO:0000256" key="5">
    <source>
        <dbReference type="ARBA" id="ARBA00022840"/>
    </source>
</evidence>
<keyword evidence="5 7" id="KW-0067">ATP-binding</keyword>
<evidence type="ECO:0000256" key="1">
    <source>
        <dbReference type="ARBA" id="ARBA00005380"/>
    </source>
</evidence>
<comment type="similarity">
    <text evidence="7">Belongs to the carbohydrate kinase PfkB family. LacC subfamily.</text>
</comment>
<evidence type="ECO:0000313" key="11">
    <source>
        <dbReference type="Proteomes" id="UP000257055"/>
    </source>
</evidence>
<dbReference type="InterPro" id="IPR002173">
    <property type="entry name" value="Carboh/pur_kinase_PfkB_CS"/>
</dbReference>
<accession>A0A3D8TP99</accession>
<dbReference type="GO" id="GO:0005988">
    <property type="term" value="P:lactose metabolic process"/>
    <property type="evidence" value="ECO:0007669"/>
    <property type="project" value="UniProtKB-KW"/>
</dbReference>
<dbReference type="InterPro" id="IPR017583">
    <property type="entry name" value="Tagatose/fructose_Pkinase"/>
</dbReference>